<dbReference type="AlphaFoldDB" id="E6PUZ9"/>
<protein>
    <submittedName>
        <fullName evidence="1">Uncharacterized protein</fullName>
    </submittedName>
</protein>
<accession>E6PUZ9</accession>
<evidence type="ECO:0000313" key="1">
    <source>
        <dbReference type="EMBL" id="CBH98756.1"/>
    </source>
</evidence>
<reference evidence="1" key="1">
    <citation type="submission" date="2009-10" db="EMBL/GenBank/DDBJ databases">
        <title>Diversity of trophic interactions inside an arsenic-rich microbial ecosystem.</title>
        <authorList>
            <person name="Bertin P.N."/>
            <person name="Heinrich-Salmeron A."/>
            <person name="Pelletier E."/>
            <person name="Goulhen-Chollet F."/>
            <person name="Arsene-Ploetze F."/>
            <person name="Gallien S."/>
            <person name="Calteau A."/>
            <person name="Vallenet D."/>
            <person name="Casiot C."/>
            <person name="Chane-Woon-Ming B."/>
            <person name="Giloteaux L."/>
            <person name="Barakat M."/>
            <person name="Bonnefoy V."/>
            <person name="Bruneel O."/>
            <person name="Chandler M."/>
            <person name="Cleiss J."/>
            <person name="Duran R."/>
            <person name="Elbaz-Poulichet F."/>
            <person name="Fonknechten N."/>
            <person name="Lauga B."/>
            <person name="Mornico D."/>
            <person name="Ortet P."/>
            <person name="Schaeffer C."/>
            <person name="Siguier P."/>
            <person name="Alexander Thil Smith A."/>
            <person name="Van Dorsselaer A."/>
            <person name="Weissenbach J."/>
            <person name="Medigue C."/>
            <person name="Le Paslier D."/>
        </authorList>
    </citation>
    <scope>NUCLEOTIDE SEQUENCE</scope>
</reference>
<dbReference type="EMBL" id="CABM01000061">
    <property type="protein sequence ID" value="CBH98756.1"/>
    <property type="molecule type" value="Genomic_DNA"/>
</dbReference>
<gene>
    <name evidence="1" type="ORF">CARN2_4238</name>
</gene>
<name>E6PUZ9_9ZZZZ</name>
<proteinExistence type="predicted"/>
<comment type="caution">
    <text evidence="1">The sequence shown here is derived from an EMBL/GenBank/DDBJ whole genome shotgun (WGS) entry which is preliminary data.</text>
</comment>
<organism evidence="1">
    <name type="scientific">mine drainage metagenome</name>
    <dbReference type="NCBI Taxonomy" id="410659"/>
    <lineage>
        <taxon>unclassified sequences</taxon>
        <taxon>metagenomes</taxon>
        <taxon>ecological metagenomes</taxon>
    </lineage>
</organism>
<sequence>MQSQVFAQTNVTISPSGTRILVQSDWGAANPGSGVIADPNAVIDTYVITLPSYKP</sequence>